<dbReference type="InterPro" id="IPR015391">
    <property type="entry name" value="SurA_N"/>
</dbReference>
<comment type="domain">
    <text evidence="7">The PPIase activity resides only in the second parvulin domain. The N-terminal region and the C-terminal tail are necessary and sufficient for the chaperone activity of SurA. The PPIase activity is dispensable for SurA to function as a chaperone. The N-terminal region and the C-terminal tail are also required for porin recognition.</text>
</comment>
<dbReference type="Proteomes" id="UP000279384">
    <property type="component" value="Unassembled WGS sequence"/>
</dbReference>
<comment type="catalytic activity">
    <reaction evidence="7">
        <text>[protein]-peptidylproline (omega=180) = [protein]-peptidylproline (omega=0)</text>
        <dbReference type="Rhea" id="RHEA:16237"/>
        <dbReference type="Rhea" id="RHEA-COMP:10747"/>
        <dbReference type="Rhea" id="RHEA-COMP:10748"/>
        <dbReference type="ChEBI" id="CHEBI:83833"/>
        <dbReference type="ChEBI" id="CHEBI:83834"/>
        <dbReference type="EC" id="5.2.1.8"/>
    </reaction>
</comment>
<keyword evidence="4 7" id="KW-0697">Rotamase</keyword>
<dbReference type="Pfam" id="PF09312">
    <property type="entry name" value="SurA_N"/>
    <property type="match status" value="1"/>
</dbReference>
<dbReference type="GO" id="GO:0042277">
    <property type="term" value="F:peptide binding"/>
    <property type="evidence" value="ECO:0007669"/>
    <property type="project" value="InterPro"/>
</dbReference>
<dbReference type="PROSITE" id="PS01096">
    <property type="entry name" value="PPIC_PPIASE_1"/>
    <property type="match status" value="2"/>
</dbReference>
<dbReference type="Gene3D" id="3.10.50.40">
    <property type="match status" value="2"/>
</dbReference>
<reference evidence="10 11" key="1">
    <citation type="submission" date="2018-10" db="EMBL/GenBank/DDBJ databases">
        <title>Genomic Encyclopedia of Type Strains, Phase IV (KMG-IV): sequencing the most valuable type-strain genomes for metagenomic binning, comparative biology and taxonomic classification.</title>
        <authorList>
            <person name="Goeker M."/>
        </authorList>
    </citation>
    <scope>NUCLEOTIDE SEQUENCE [LARGE SCALE GENOMIC DNA]</scope>
    <source>
        <strain evidence="10 11">DSM 3303</strain>
    </source>
</reference>
<gene>
    <name evidence="7" type="primary">surA</name>
    <name evidence="10" type="ORF">C8E02_3304</name>
</gene>
<dbReference type="PANTHER" id="PTHR47637">
    <property type="entry name" value="CHAPERONE SURA"/>
    <property type="match status" value="1"/>
</dbReference>
<evidence type="ECO:0000313" key="11">
    <source>
        <dbReference type="Proteomes" id="UP000279384"/>
    </source>
</evidence>
<keyword evidence="2 7" id="KW-0677">Repeat</keyword>
<dbReference type="InterPro" id="IPR023034">
    <property type="entry name" value="PPIase_SurA"/>
</dbReference>
<evidence type="ECO:0000256" key="6">
    <source>
        <dbReference type="ARBA" id="ARBA00023235"/>
    </source>
</evidence>
<evidence type="ECO:0000256" key="5">
    <source>
        <dbReference type="ARBA" id="ARBA00023186"/>
    </source>
</evidence>
<dbReference type="RefSeq" id="WP_047968040.1">
    <property type="nucleotide sequence ID" value="NZ_RBID01000019.1"/>
</dbReference>
<evidence type="ECO:0000256" key="3">
    <source>
        <dbReference type="ARBA" id="ARBA00022764"/>
    </source>
</evidence>
<feature type="domain" description="PpiC" evidence="9">
    <location>
        <begin position="280"/>
        <end position="378"/>
    </location>
</feature>
<keyword evidence="3 7" id="KW-0574">Periplasm</keyword>
<proteinExistence type="inferred from homology"/>
<dbReference type="EC" id="5.2.1.8" evidence="7"/>
<dbReference type="PANTHER" id="PTHR47637:SF1">
    <property type="entry name" value="CHAPERONE SURA"/>
    <property type="match status" value="1"/>
</dbReference>
<dbReference type="SUPFAM" id="SSF109998">
    <property type="entry name" value="Triger factor/SurA peptide-binding domain-like"/>
    <property type="match status" value="1"/>
</dbReference>
<dbReference type="PROSITE" id="PS50198">
    <property type="entry name" value="PPIC_PPIASE_2"/>
    <property type="match status" value="2"/>
</dbReference>
<evidence type="ECO:0000256" key="8">
    <source>
        <dbReference type="SAM" id="Coils"/>
    </source>
</evidence>
<dbReference type="InterPro" id="IPR050280">
    <property type="entry name" value="OMP_Chaperone_SurA"/>
</dbReference>
<dbReference type="InterPro" id="IPR023058">
    <property type="entry name" value="PPIase_PpiC_CS"/>
</dbReference>
<keyword evidence="1 7" id="KW-0732">Signal</keyword>
<dbReference type="Pfam" id="PF00639">
    <property type="entry name" value="Rotamase"/>
    <property type="match status" value="2"/>
</dbReference>
<dbReference type="GO" id="GO:0003755">
    <property type="term" value="F:peptidyl-prolyl cis-trans isomerase activity"/>
    <property type="evidence" value="ECO:0007669"/>
    <property type="project" value="UniProtKB-UniRule"/>
</dbReference>
<dbReference type="SUPFAM" id="SSF54534">
    <property type="entry name" value="FKBP-like"/>
    <property type="match status" value="2"/>
</dbReference>
<evidence type="ECO:0000259" key="9">
    <source>
        <dbReference type="PROSITE" id="PS50198"/>
    </source>
</evidence>
<dbReference type="InterPro" id="IPR000297">
    <property type="entry name" value="PPIase_PpiC"/>
</dbReference>
<feature type="chain" id="PRO_5019874486" description="Chaperone SurA" evidence="7">
    <location>
        <begin position="21"/>
        <end position="426"/>
    </location>
</feature>
<dbReference type="HAMAP" id="MF_01183">
    <property type="entry name" value="Chaperone_SurA"/>
    <property type="match status" value="1"/>
</dbReference>
<feature type="signal peptide" evidence="7">
    <location>
        <begin position="1"/>
        <end position="20"/>
    </location>
</feature>
<dbReference type="InterPro" id="IPR046357">
    <property type="entry name" value="PPIase_dom_sf"/>
</dbReference>
<name>A0A495AXA7_VOGIN</name>
<keyword evidence="8" id="KW-0175">Coiled coil</keyword>
<dbReference type="GO" id="GO:0006457">
    <property type="term" value="P:protein folding"/>
    <property type="evidence" value="ECO:0007669"/>
    <property type="project" value="UniProtKB-UniRule"/>
</dbReference>
<organism evidence="10 11">
    <name type="scientific">Vogesella indigofera</name>
    <name type="common">Pseudomonas indigofera</name>
    <dbReference type="NCBI Taxonomy" id="45465"/>
    <lineage>
        <taxon>Bacteria</taxon>
        <taxon>Pseudomonadati</taxon>
        <taxon>Pseudomonadota</taxon>
        <taxon>Betaproteobacteria</taxon>
        <taxon>Neisseriales</taxon>
        <taxon>Chromobacteriaceae</taxon>
        <taxon>Vogesella</taxon>
    </lineage>
</organism>
<dbReference type="InterPro" id="IPR027304">
    <property type="entry name" value="Trigger_fact/SurA_dom_sf"/>
</dbReference>
<dbReference type="GO" id="GO:0030288">
    <property type="term" value="C:outer membrane-bounded periplasmic space"/>
    <property type="evidence" value="ECO:0007669"/>
    <property type="project" value="InterPro"/>
</dbReference>
<feature type="coiled-coil region" evidence="8">
    <location>
        <begin position="183"/>
        <end position="210"/>
    </location>
</feature>
<comment type="subcellular location">
    <subcellularLocation>
        <location evidence="7">Periplasm</location>
    </subcellularLocation>
    <text evidence="7">Is capable of associating with the outer membrane.</text>
</comment>
<feature type="domain" description="PpiC" evidence="9">
    <location>
        <begin position="169"/>
        <end position="270"/>
    </location>
</feature>
<evidence type="ECO:0000313" key="10">
    <source>
        <dbReference type="EMBL" id="RKQ53368.1"/>
    </source>
</evidence>
<evidence type="ECO:0000256" key="4">
    <source>
        <dbReference type="ARBA" id="ARBA00023110"/>
    </source>
</evidence>
<dbReference type="GO" id="GO:0051082">
    <property type="term" value="F:unfolded protein binding"/>
    <property type="evidence" value="ECO:0007669"/>
    <property type="project" value="UniProtKB-UniRule"/>
</dbReference>
<comment type="function">
    <text evidence="7">Chaperone involved in the correct folding and assembly of outer membrane proteins. Recognizes specific patterns of aromatic residues and the orientation of their side chains, which are found more frequently in integral outer membrane proteins. May act in both early periplasmic and late outer membrane-associated steps of protein maturation.</text>
</comment>
<dbReference type="Gene3D" id="1.10.4030.10">
    <property type="entry name" value="Porin chaperone SurA, peptide-binding domain"/>
    <property type="match status" value="1"/>
</dbReference>
<keyword evidence="5 7" id="KW-0143">Chaperone</keyword>
<protein>
    <recommendedName>
        <fullName evidence="7">Chaperone SurA</fullName>
    </recommendedName>
    <alternativeName>
        <fullName evidence="7">Peptidyl-prolyl cis-trans isomerase SurA</fullName>
        <shortName evidence="7">PPIase SurA</shortName>
        <ecNumber evidence="7">5.2.1.8</ecNumber>
    </alternativeName>
    <alternativeName>
        <fullName evidence="7">Rotamase SurA</fullName>
    </alternativeName>
</protein>
<comment type="caution">
    <text evidence="10">The sequence shown here is derived from an EMBL/GenBank/DDBJ whole genome shotgun (WGS) entry which is preliminary data.</text>
</comment>
<keyword evidence="6 7" id="KW-0413">Isomerase</keyword>
<evidence type="ECO:0000256" key="2">
    <source>
        <dbReference type="ARBA" id="ARBA00022737"/>
    </source>
</evidence>
<dbReference type="GO" id="GO:0050821">
    <property type="term" value="P:protein stabilization"/>
    <property type="evidence" value="ECO:0007669"/>
    <property type="project" value="InterPro"/>
</dbReference>
<dbReference type="EMBL" id="RBID01000019">
    <property type="protein sequence ID" value="RKQ53368.1"/>
    <property type="molecule type" value="Genomic_DNA"/>
</dbReference>
<evidence type="ECO:0000256" key="7">
    <source>
        <dbReference type="HAMAP-Rule" id="MF_01183"/>
    </source>
</evidence>
<evidence type="ECO:0000256" key="1">
    <source>
        <dbReference type="ARBA" id="ARBA00022729"/>
    </source>
</evidence>
<accession>A0A495AXA7</accession>
<sequence precursor="true">MKQLLLAATLALSLATPASAAVQTADRIVAVINNGVITLSELQQREAEITASLKRQNVALPPASVLSRQVLDLMVNEQLQLQYAASNGLRVSESEIDQTLQRLAAQNKTDLQGLYARLQQDGLSLEQFRKSLRKDLLLDRIKEREIVGRVNVTDSEVEQVLKSTQGLSNAEYRLAMIQLNIPERADAAQIEKLRQRLQEAQQAIRNGQSFAEVAARYSEAATALSGGDMGWKGASALPPDFIQLLDSMKVGDVTDIVRANGSLFLFKLSDKRNSAGEQLVQQHKVRHILIKTNEATSEAEAKARILQVQDRLQRGASFEAVARQFSEDGSASLGGDLGWLNPGDTVPEFERAFNALQAGQNSEPVRSPFGWHLIRLEEVRSQDVSGERAKLAIKQQIRQRKAEQNYNDWLQQLRAAAFIDDRLIEK</sequence>
<dbReference type="GO" id="GO:0043165">
    <property type="term" value="P:Gram-negative-bacterium-type cell outer membrane assembly"/>
    <property type="evidence" value="ECO:0007669"/>
    <property type="project" value="InterPro"/>
</dbReference>
<dbReference type="AlphaFoldDB" id="A0A495AXA7"/>